<keyword evidence="2" id="KW-1185">Reference proteome</keyword>
<accession>A0ACB7RX05</accession>
<proteinExistence type="predicted"/>
<protein>
    <submittedName>
        <fullName evidence="1">Uncharacterized protein</fullName>
    </submittedName>
</protein>
<evidence type="ECO:0000313" key="1">
    <source>
        <dbReference type="EMBL" id="KAH6925999.1"/>
    </source>
</evidence>
<dbReference type="EMBL" id="CM023487">
    <property type="protein sequence ID" value="KAH6925999.1"/>
    <property type="molecule type" value="Genomic_DNA"/>
</dbReference>
<comment type="caution">
    <text evidence="1">The sequence shown here is derived from an EMBL/GenBank/DDBJ whole genome shotgun (WGS) entry which is preliminary data.</text>
</comment>
<evidence type="ECO:0000313" key="2">
    <source>
        <dbReference type="Proteomes" id="UP000821845"/>
    </source>
</evidence>
<reference evidence="1" key="1">
    <citation type="submission" date="2020-05" db="EMBL/GenBank/DDBJ databases">
        <title>Large-scale comparative analyses of tick genomes elucidate their genetic diversity and vector capacities.</title>
        <authorList>
            <person name="Jia N."/>
            <person name="Wang J."/>
            <person name="Shi W."/>
            <person name="Du L."/>
            <person name="Sun Y."/>
            <person name="Zhan W."/>
            <person name="Jiang J."/>
            <person name="Wang Q."/>
            <person name="Zhang B."/>
            <person name="Ji P."/>
            <person name="Sakyi L.B."/>
            <person name="Cui X."/>
            <person name="Yuan T."/>
            <person name="Jiang B."/>
            <person name="Yang W."/>
            <person name="Lam T.T.-Y."/>
            <person name="Chang Q."/>
            <person name="Ding S."/>
            <person name="Wang X."/>
            <person name="Zhu J."/>
            <person name="Ruan X."/>
            <person name="Zhao L."/>
            <person name="Wei J."/>
            <person name="Que T."/>
            <person name="Du C."/>
            <person name="Cheng J."/>
            <person name="Dai P."/>
            <person name="Han X."/>
            <person name="Huang E."/>
            <person name="Gao Y."/>
            <person name="Liu J."/>
            <person name="Shao H."/>
            <person name="Ye R."/>
            <person name="Li L."/>
            <person name="Wei W."/>
            <person name="Wang X."/>
            <person name="Wang C."/>
            <person name="Yang T."/>
            <person name="Huo Q."/>
            <person name="Li W."/>
            <person name="Guo W."/>
            <person name="Chen H."/>
            <person name="Zhou L."/>
            <person name="Ni X."/>
            <person name="Tian J."/>
            <person name="Zhou Y."/>
            <person name="Sheng Y."/>
            <person name="Liu T."/>
            <person name="Pan Y."/>
            <person name="Xia L."/>
            <person name="Li J."/>
            <person name="Zhao F."/>
            <person name="Cao W."/>
        </authorList>
    </citation>
    <scope>NUCLEOTIDE SEQUENCE</scope>
    <source>
        <strain evidence="1">Hyas-2018</strain>
    </source>
</reference>
<name>A0ACB7RX05_HYAAI</name>
<sequence>MRHLLGQGMALACRRLFNGHALKHGSFACLTLSKACSYAANRGDTNSRGYDTGILLYDPITRDKKPLVLESGRVVKWYSCGPTVYDSTHVGHACSYVRTDVVRRILNRFFDLDVVLLMGITDVDDKIISRARELGVTYEAHARKYEREFREDLENLGVLPPTLFMRVSEHIDAILAFCSALKDKGFAYATPDGSLYFELAKCPEYAVFRTPGGVGDEDVKASGQENARDFALWKGAKPGEPSWEAPWGSGRPGWHIECSAMASTVFGASFDIHSGGRDLAFPHHENELAQSRCYHGVSTWVNHWLHTGQVHVCGPDGKPTKMAKSLGNAMPLRQFLETHSANVFRMFCLQKAYKADILLTPDALQGAESSLQALNDFCGNASAYVRGQVPTAGIVASEVYTLLEQTRSKLRNAFADDLDYPTAVSSVLHLASHINATLQAPSKDISHFSHNDVGRAAVAACLEFITDFFHNLGLELAMAPAHSVASLSSTLVRVLDDAVAFRTAVRNHALEIKDKVLLQACDVLRGQLESEGVKVKDRKMNSTWEFIDDATIKAKGK</sequence>
<organism evidence="1 2">
    <name type="scientific">Hyalomma asiaticum</name>
    <name type="common">Tick</name>
    <dbReference type="NCBI Taxonomy" id="266040"/>
    <lineage>
        <taxon>Eukaryota</taxon>
        <taxon>Metazoa</taxon>
        <taxon>Ecdysozoa</taxon>
        <taxon>Arthropoda</taxon>
        <taxon>Chelicerata</taxon>
        <taxon>Arachnida</taxon>
        <taxon>Acari</taxon>
        <taxon>Parasitiformes</taxon>
        <taxon>Ixodida</taxon>
        <taxon>Ixodoidea</taxon>
        <taxon>Ixodidae</taxon>
        <taxon>Hyalomminae</taxon>
        <taxon>Hyalomma</taxon>
    </lineage>
</organism>
<dbReference type="Proteomes" id="UP000821845">
    <property type="component" value="Chromosome 7"/>
</dbReference>
<gene>
    <name evidence="1" type="ORF">HPB50_012938</name>
</gene>